<evidence type="ECO:0008006" key="3">
    <source>
        <dbReference type="Google" id="ProtNLM"/>
    </source>
</evidence>
<dbReference type="Pfam" id="PF06189">
    <property type="entry name" value="5-nucleotidase"/>
    <property type="match status" value="1"/>
</dbReference>
<reference evidence="1" key="1">
    <citation type="submission" date="2020-10" db="EMBL/GenBank/DDBJ databases">
        <title>Chromosome-scale genome assembly of the Allis shad, Alosa alosa.</title>
        <authorList>
            <person name="Margot Z."/>
            <person name="Christophe K."/>
            <person name="Cabau C."/>
            <person name="Louis A."/>
            <person name="Berthelot C."/>
            <person name="Parey E."/>
            <person name="Roest Crollius H."/>
            <person name="Montfort J."/>
            <person name="Robinson-Rechavi M."/>
            <person name="Bucao C."/>
            <person name="Bouchez O."/>
            <person name="Gislard M."/>
            <person name="Lluch J."/>
            <person name="Milhes M."/>
            <person name="Lampietro C."/>
            <person name="Lopez Roques C."/>
            <person name="Donnadieu C."/>
            <person name="Braasch I."/>
            <person name="Desvignes T."/>
            <person name="Postlethwait J."/>
            <person name="Bobe J."/>
            <person name="Guiguen Y."/>
        </authorList>
    </citation>
    <scope>NUCLEOTIDE SEQUENCE</scope>
    <source>
        <strain evidence="1">M-15738</strain>
        <tissue evidence="1">Blood</tissue>
    </source>
</reference>
<dbReference type="InterPro" id="IPR010394">
    <property type="entry name" value="5-nucleotidase"/>
</dbReference>
<comment type="caution">
    <text evidence="1">The sequence shown here is derived from an EMBL/GenBank/DDBJ whole genome shotgun (WGS) entry which is preliminary data.</text>
</comment>
<dbReference type="PANTHER" id="PTHR31367:SF3">
    <property type="entry name" value="CYTOSOLIC 5'-NUCLEOTIDASE 1A"/>
    <property type="match status" value="1"/>
</dbReference>
<keyword evidence="2" id="KW-1185">Reference proteome</keyword>
<dbReference type="GO" id="GO:0000287">
    <property type="term" value="F:magnesium ion binding"/>
    <property type="evidence" value="ECO:0007669"/>
    <property type="project" value="InterPro"/>
</dbReference>
<accession>A0AAV6GFX2</accession>
<dbReference type="GO" id="GO:0046085">
    <property type="term" value="P:adenosine metabolic process"/>
    <property type="evidence" value="ECO:0007669"/>
    <property type="project" value="TreeGrafter"/>
</dbReference>
<evidence type="ECO:0000313" key="2">
    <source>
        <dbReference type="Proteomes" id="UP000823561"/>
    </source>
</evidence>
<dbReference type="GO" id="GO:0009117">
    <property type="term" value="P:nucleotide metabolic process"/>
    <property type="evidence" value="ECO:0007669"/>
    <property type="project" value="InterPro"/>
</dbReference>
<dbReference type="PANTHER" id="PTHR31367">
    <property type="entry name" value="CYTOSOLIC 5'-NUCLEOTIDASE 1 FAMILY MEMBER"/>
    <property type="match status" value="1"/>
</dbReference>
<dbReference type="EMBL" id="JADWDJ010000011">
    <property type="protein sequence ID" value="KAG5273988.1"/>
    <property type="molecule type" value="Genomic_DNA"/>
</dbReference>
<organism evidence="1 2">
    <name type="scientific">Alosa alosa</name>
    <name type="common">allis shad</name>
    <dbReference type="NCBI Taxonomy" id="278164"/>
    <lineage>
        <taxon>Eukaryota</taxon>
        <taxon>Metazoa</taxon>
        <taxon>Chordata</taxon>
        <taxon>Craniata</taxon>
        <taxon>Vertebrata</taxon>
        <taxon>Euteleostomi</taxon>
        <taxon>Actinopterygii</taxon>
        <taxon>Neopterygii</taxon>
        <taxon>Teleostei</taxon>
        <taxon>Clupei</taxon>
        <taxon>Clupeiformes</taxon>
        <taxon>Clupeoidei</taxon>
        <taxon>Clupeidae</taxon>
        <taxon>Alosa</taxon>
    </lineage>
</organism>
<sequence length="280" mass="30372">MDPNIITNTDVVQLPSSVIVIAVSCHGIFDLDTPTELDTLSKGPTFSFIKAIQAMNEKLTGKTPKVTLFDVIILAKDLQGNQAKIENSIKHYGLPISRCWFFNNEEFTQSLKSTNAKLFLSMDSSDVCKALQEGVPAALLCPQTQAEGDKEQVANPFKVLLSGDVMGLPEEKLSEAGLSQPQLQTFKAAKASMAEFAAVIREMRRHFAREDSPLRVTLMSVLGSSKEWASALLTARGLGLEVDEAYCLAGASSGPILNCIQPHIMCYDGLYSVTEVPALS</sequence>
<dbReference type="GO" id="GO:0005829">
    <property type="term" value="C:cytosol"/>
    <property type="evidence" value="ECO:0007669"/>
    <property type="project" value="TreeGrafter"/>
</dbReference>
<dbReference type="Proteomes" id="UP000823561">
    <property type="component" value="Chromosome 11"/>
</dbReference>
<protein>
    <recommendedName>
        <fullName evidence="3">Cytosolic 5'-nucleotidase 1A-like</fullName>
    </recommendedName>
</protein>
<dbReference type="GO" id="GO:0008253">
    <property type="term" value="F:5'-nucleotidase activity"/>
    <property type="evidence" value="ECO:0007669"/>
    <property type="project" value="InterPro"/>
</dbReference>
<gene>
    <name evidence="1" type="ORF">AALO_G00157970</name>
</gene>
<dbReference type="AlphaFoldDB" id="A0AAV6GFX2"/>
<proteinExistence type="predicted"/>
<evidence type="ECO:0000313" key="1">
    <source>
        <dbReference type="EMBL" id="KAG5273988.1"/>
    </source>
</evidence>
<name>A0AAV6GFX2_9TELE</name>
<dbReference type="GO" id="GO:0000166">
    <property type="term" value="F:nucleotide binding"/>
    <property type="evidence" value="ECO:0007669"/>
    <property type="project" value="InterPro"/>
</dbReference>